<feature type="domain" description="Methyltransferase" evidence="1">
    <location>
        <begin position="52"/>
        <end position="143"/>
    </location>
</feature>
<dbReference type="Gene3D" id="3.40.50.150">
    <property type="entry name" value="Vaccinia Virus protein VP39"/>
    <property type="match status" value="1"/>
</dbReference>
<dbReference type="Pfam" id="PF13649">
    <property type="entry name" value="Methyltransf_25"/>
    <property type="match status" value="1"/>
</dbReference>
<dbReference type="InterPro" id="IPR029063">
    <property type="entry name" value="SAM-dependent_MTases_sf"/>
</dbReference>
<evidence type="ECO:0000259" key="1">
    <source>
        <dbReference type="Pfam" id="PF13649"/>
    </source>
</evidence>
<dbReference type="PANTHER" id="PTHR42912:SF93">
    <property type="entry name" value="N6-ADENOSINE-METHYLTRANSFERASE TMT1A"/>
    <property type="match status" value="1"/>
</dbReference>
<keyword evidence="2" id="KW-0489">Methyltransferase</keyword>
<dbReference type="AlphaFoldDB" id="A0A2A4EQD4"/>
<dbReference type="RefSeq" id="WP_096726120.1">
    <property type="nucleotide sequence ID" value="NZ_MTZV01000006.1"/>
</dbReference>
<dbReference type="OrthoDB" id="323463at2"/>
<dbReference type="InterPro" id="IPR041698">
    <property type="entry name" value="Methyltransf_25"/>
</dbReference>
<dbReference type="GO" id="GO:0032259">
    <property type="term" value="P:methylation"/>
    <property type="evidence" value="ECO:0007669"/>
    <property type="project" value="UniProtKB-KW"/>
</dbReference>
<accession>A0A2A4EQD4</accession>
<dbReference type="CDD" id="cd02440">
    <property type="entry name" value="AdoMet_MTases"/>
    <property type="match status" value="1"/>
</dbReference>
<evidence type="ECO:0000313" key="2">
    <source>
        <dbReference type="EMBL" id="PCE22622.1"/>
    </source>
</evidence>
<keyword evidence="2" id="KW-0808">Transferase</keyword>
<dbReference type="SUPFAM" id="SSF53335">
    <property type="entry name" value="S-adenosyl-L-methionine-dependent methyltransferases"/>
    <property type="match status" value="1"/>
</dbReference>
<organism evidence="2 3">
    <name type="scientific">Paraburkholderia acidicola</name>
    <dbReference type="NCBI Taxonomy" id="1912599"/>
    <lineage>
        <taxon>Bacteria</taxon>
        <taxon>Pseudomonadati</taxon>
        <taxon>Pseudomonadota</taxon>
        <taxon>Betaproteobacteria</taxon>
        <taxon>Burkholderiales</taxon>
        <taxon>Burkholderiaceae</taxon>
        <taxon>Paraburkholderia</taxon>
    </lineage>
</organism>
<dbReference type="EMBL" id="MTZV01000006">
    <property type="protein sequence ID" value="PCE22622.1"/>
    <property type="molecule type" value="Genomic_DNA"/>
</dbReference>
<reference evidence="2 3" key="1">
    <citation type="submission" date="2017-01" db="EMBL/GenBank/DDBJ databases">
        <title>Whole-Genome Shotgun Sequencing of Two beta-Proteobacterial Species in Search of the Bulgecin Biosynthetic Cluster.</title>
        <authorList>
            <person name="Horsman M.E."/>
            <person name="Marous D.R."/>
            <person name="Li R."/>
            <person name="Oliver R.A."/>
            <person name="Byun B."/>
            <person name="Emrich S.J."/>
            <person name="Boggess B."/>
            <person name="Townsend C.A."/>
            <person name="Mobashery S."/>
        </authorList>
    </citation>
    <scope>NUCLEOTIDE SEQUENCE [LARGE SCALE GENOMIC DNA]</scope>
    <source>
        <strain evidence="2 3">ATCC 31363</strain>
    </source>
</reference>
<comment type="caution">
    <text evidence="2">The sequence shown here is derived from an EMBL/GenBank/DDBJ whole genome shotgun (WGS) entry which is preliminary data.</text>
</comment>
<sequence>MSIRPPLDRINRRAWNSRDALREFTRSKTWTDPGEQAAFARVAVECRDQPLLDIGIGAGRTIPLMMQISSDYTGIDYTAKLLEQSRARFPDARLYHMDARDMSTLPSSHYALTTFSWNGIDCVTGEDRVLILREMSRVTRPGGLILFSSHNRDGPGFRQNIWQLMPRFTLNPLRYGWRILRTLRTFPPASYNYLRHVRFHRDYPGYSIRTAAAHDFGILIVYTTLAEQRRQLASLGLIVEAVFGSRDDQPIVDDTSTRDVWWFHFIARKPHGSPPQPESK</sequence>
<proteinExistence type="predicted"/>
<dbReference type="PANTHER" id="PTHR42912">
    <property type="entry name" value="METHYLTRANSFERASE"/>
    <property type="match status" value="1"/>
</dbReference>
<evidence type="ECO:0000313" key="3">
    <source>
        <dbReference type="Proteomes" id="UP000218022"/>
    </source>
</evidence>
<protein>
    <submittedName>
        <fullName evidence="2">SAM-dependent methyltransferase</fullName>
    </submittedName>
</protein>
<gene>
    <name evidence="2" type="ORF">BWP39_23365</name>
</gene>
<dbReference type="InterPro" id="IPR050508">
    <property type="entry name" value="Methyltransf_Superfamily"/>
</dbReference>
<name>A0A2A4EQD4_9BURK</name>
<dbReference type="GO" id="GO:0008168">
    <property type="term" value="F:methyltransferase activity"/>
    <property type="evidence" value="ECO:0007669"/>
    <property type="project" value="UniProtKB-KW"/>
</dbReference>
<dbReference type="Proteomes" id="UP000218022">
    <property type="component" value="Unassembled WGS sequence"/>
</dbReference>